<dbReference type="PROSITE" id="PS50056">
    <property type="entry name" value="TYR_PHOSPHATASE_2"/>
    <property type="match status" value="1"/>
</dbReference>
<feature type="compositionally biased region" description="Low complexity" evidence="7">
    <location>
        <begin position="664"/>
        <end position="682"/>
    </location>
</feature>
<proteinExistence type="inferred from homology"/>
<dbReference type="PROSITE" id="PS00383">
    <property type="entry name" value="TYR_PHOSPHATASE_1"/>
    <property type="match status" value="1"/>
</dbReference>
<dbReference type="CDD" id="cd14499">
    <property type="entry name" value="CDC14_C"/>
    <property type="match status" value="1"/>
</dbReference>
<dbReference type="Proteomes" id="UP001141327">
    <property type="component" value="Unassembled WGS sequence"/>
</dbReference>
<evidence type="ECO:0000256" key="2">
    <source>
        <dbReference type="ARBA" id="ARBA00013064"/>
    </source>
</evidence>
<evidence type="ECO:0000256" key="5">
    <source>
        <dbReference type="ARBA" id="ARBA00022912"/>
    </source>
</evidence>
<dbReference type="PROSITE" id="PS50054">
    <property type="entry name" value="TYR_PHOSPHATASE_DUAL"/>
    <property type="match status" value="1"/>
</dbReference>
<keyword evidence="3" id="KW-0132">Cell division</keyword>
<organism evidence="10 11">
    <name type="scientific">Paratrimastix pyriformis</name>
    <dbReference type="NCBI Taxonomy" id="342808"/>
    <lineage>
        <taxon>Eukaryota</taxon>
        <taxon>Metamonada</taxon>
        <taxon>Preaxostyla</taxon>
        <taxon>Paratrimastigidae</taxon>
        <taxon>Paratrimastix</taxon>
    </lineage>
</organism>
<dbReference type="InterPro" id="IPR016130">
    <property type="entry name" value="Tyr_Pase_AS"/>
</dbReference>
<gene>
    <name evidence="10" type="ORF">PAPYR_5070</name>
</gene>
<dbReference type="EC" id="3.1.3.48" evidence="2"/>
<comment type="similarity">
    <text evidence="1">Belongs to the protein-tyrosine phosphatase family. Non-receptor class CDC14 subfamily.</text>
</comment>
<keyword evidence="6" id="KW-0131">Cell cycle</keyword>
<feature type="compositionally biased region" description="Low complexity" evidence="7">
    <location>
        <begin position="782"/>
        <end position="799"/>
    </location>
</feature>
<dbReference type="Pfam" id="PF14671">
    <property type="entry name" value="DSPn"/>
    <property type="match status" value="1"/>
</dbReference>
<keyword evidence="4" id="KW-0378">Hydrolase</keyword>
<name>A0ABQ8UNW3_9EUKA</name>
<feature type="region of interest" description="Disordered" evidence="7">
    <location>
        <begin position="367"/>
        <end position="418"/>
    </location>
</feature>
<evidence type="ECO:0000256" key="3">
    <source>
        <dbReference type="ARBA" id="ARBA00022618"/>
    </source>
</evidence>
<accession>A0ABQ8UNW3</accession>
<dbReference type="InterPro" id="IPR044506">
    <property type="entry name" value="CDC14_C"/>
</dbReference>
<dbReference type="EMBL" id="JAPMOS010000023">
    <property type="protein sequence ID" value="KAJ4459019.1"/>
    <property type="molecule type" value="Genomic_DNA"/>
</dbReference>
<feature type="region of interest" description="Disordered" evidence="7">
    <location>
        <begin position="454"/>
        <end position="483"/>
    </location>
</feature>
<dbReference type="SUPFAM" id="SSF52799">
    <property type="entry name" value="(Phosphotyrosine protein) phosphatases II"/>
    <property type="match status" value="2"/>
</dbReference>
<dbReference type="InterPro" id="IPR000340">
    <property type="entry name" value="Dual-sp_phosphatase_cat-dom"/>
</dbReference>
<dbReference type="InterPro" id="IPR000387">
    <property type="entry name" value="Tyr_Pase_dom"/>
</dbReference>
<dbReference type="Gene3D" id="3.90.190.10">
    <property type="entry name" value="Protein tyrosine phosphatase superfamily"/>
    <property type="match status" value="2"/>
</dbReference>
<evidence type="ECO:0000256" key="6">
    <source>
        <dbReference type="ARBA" id="ARBA00023306"/>
    </source>
</evidence>
<protein>
    <recommendedName>
        <fullName evidence="2">protein-tyrosine-phosphatase</fullName>
        <ecNumber evidence="2">3.1.3.48</ecNumber>
    </recommendedName>
</protein>
<feature type="domain" description="Tyrosine-protein phosphatase" evidence="8">
    <location>
        <begin position="174"/>
        <end position="361"/>
    </location>
</feature>
<dbReference type="CDD" id="cd17657">
    <property type="entry name" value="CDC14_N"/>
    <property type="match status" value="1"/>
</dbReference>
<keyword evidence="5" id="KW-0904">Protein phosphatase</keyword>
<evidence type="ECO:0000256" key="4">
    <source>
        <dbReference type="ARBA" id="ARBA00022801"/>
    </source>
</evidence>
<reference evidence="10" key="1">
    <citation type="journal article" date="2022" name="bioRxiv">
        <title>Genomics of Preaxostyla Flagellates Illuminates Evolutionary Transitions and the Path Towards Mitochondrial Loss.</title>
        <authorList>
            <person name="Novak L.V.F."/>
            <person name="Treitli S.C."/>
            <person name="Pyrih J."/>
            <person name="Halakuc P."/>
            <person name="Pipaliya S.V."/>
            <person name="Vacek V."/>
            <person name="Brzon O."/>
            <person name="Soukal P."/>
            <person name="Eme L."/>
            <person name="Dacks J.B."/>
            <person name="Karnkowska A."/>
            <person name="Elias M."/>
            <person name="Hampl V."/>
        </authorList>
    </citation>
    <scope>NUCLEOTIDE SEQUENCE</scope>
    <source>
        <strain evidence="10">RCP-MX</strain>
    </source>
</reference>
<feature type="domain" description="Tyrosine specific protein phosphatases" evidence="9">
    <location>
        <begin position="286"/>
        <end position="348"/>
    </location>
</feature>
<feature type="region of interest" description="Disordered" evidence="7">
    <location>
        <begin position="664"/>
        <end position="862"/>
    </location>
</feature>
<dbReference type="InterPro" id="IPR029021">
    <property type="entry name" value="Prot-tyrosine_phosphatase-like"/>
</dbReference>
<keyword evidence="11" id="KW-1185">Reference proteome</keyword>
<comment type="caution">
    <text evidence="10">The sequence shown here is derived from an EMBL/GenBank/DDBJ whole genome shotgun (WGS) entry which is preliminary data.</text>
</comment>
<sequence length="862" mass="91424">MDRELTSAVEIIKDRFYYVGLRTAPHPNPNIHFFTIDQTLVYQPFSADFGPLNLACVYRFCAMVDEKMKDPALKTKKIYYYSSHDGHKRANAVFLVGCYSVLYLHRTPDDAYRPFLGAYPPFPPFRDASYGLSTFNLTILECLKGLAKARANNFFDFSNFDVNEYEYYERVENGDLNWIVPGKFIAFSGPSNTEVNQENGICTHTPEFYIPYFKQSGVTAVVRLNKRMYDRKRFVDAGLSRRSHEPRLKPLSLKPPPCLLCSPRPGLNHYELYFVDGGIPSESIVRRFLEIAETEPGVVSVHCKAGLGRTGTLIACYLIKHYHFTATEALGYIRICRPGSIIGPQQHFLNEIQQRLWKQGELYRKKLQGEPSSPGSPPDEAGRGGDARGGAQGHLPREHPVPLKTRHRRIQHAPPPDTFRVPVVAGWADCPRPPAAQRGPAHPARVREHPAAALGRLDERLHGRPGRQRPLTHTAPPRPAVAAAATTGYSPLTVALQAAPAPPPSPLKPLAPVGLVGGAASYGASAAAPGTPQTGFRVGSAASAGSGQPPQVSQLAGSANKPLSRTGYGPYPPGQPVGNEEFACETSPFRGPIHAAVFGRRAAVPRHGIRRGPPEVREDGNASCPAPALAQTCDHMASLRTPAPAPSTPGASTVPLRGLVSLPPGATITTSSPAAAAASRTPLRPGSLGTPLTSHLSATFPAHQHSTPSATSATTATATATPPMSHHHHGHQGLTDLGSMGAASSGLGIGSASPSRPAAVPMSRIPPRVSSAGPPGASPMTSSLRLPGSSSAVSSSLPPSRYPTPTGLSSGPAASLPGVAPSTPCATASAERPLGPDHGLPSRAPSAGAPMMATLQRGALRP</sequence>
<evidence type="ECO:0000259" key="8">
    <source>
        <dbReference type="PROSITE" id="PS50054"/>
    </source>
</evidence>
<dbReference type="Pfam" id="PF00782">
    <property type="entry name" value="DSPc"/>
    <property type="match status" value="1"/>
</dbReference>
<feature type="region of interest" description="Disordered" evidence="7">
    <location>
        <begin position="537"/>
        <end position="562"/>
    </location>
</feature>
<evidence type="ECO:0000259" key="9">
    <source>
        <dbReference type="PROSITE" id="PS50056"/>
    </source>
</evidence>
<evidence type="ECO:0000256" key="1">
    <source>
        <dbReference type="ARBA" id="ARBA00007315"/>
    </source>
</evidence>
<feature type="compositionally biased region" description="Low complexity" evidence="7">
    <location>
        <begin position="702"/>
        <end position="724"/>
    </location>
</feature>
<evidence type="ECO:0000313" key="10">
    <source>
        <dbReference type="EMBL" id="KAJ4459019.1"/>
    </source>
</evidence>
<feature type="compositionally biased region" description="Low complexity" evidence="7">
    <location>
        <begin position="738"/>
        <end position="755"/>
    </location>
</feature>
<dbReference type="PANTHER" id="PTHR23339">
    <property type="entry name" value="TYROSINE SPECIFIC PROTEIN PHOSPHATASE AND DUAL SPECIFICITY PROTEIN PHOSPHATASE"/>
    <property type="match status" value="1"/>
</dbReference>
<dbReference type="InterPro" id="IPR029260">
    <property type="entry name" value="DSPn"/>
</dbReference>
<feature type="compositionally biased region" description="Polar residues" evidence="7">
    <location>
        <begin position="543"/>
        <end position="562"/>
    </location>
</feature>
<evidence type="ECO:0000313" key="11">
    <source>
        <dbReference type="Proteomes" id="UP001141327"/>
    </source>
</evidence>
<evidence type="ECO:0000256" key="7">
    <source>
        <dbReference type="SAM" id="MobiDB-lite"/>
    </source>
</evidence>
<dbReference type="InterPro" id="IPR050561">
    <property type="entry name" value="PTP"/>
</dbReference>
<feature type="region of interest" description="Disordered" evidence="7">
    <location>
        <begin position="639"/>
        <end position="658"/>
    </location>
</feature>
<dbReference type="InterPro" id="IPR020422">
    <property type="entry name" value="TYR_PHOSPHATASE_DUAL_dom"/>
</dbReference>